<evidence type="ECO:0000256" key="1">
    <source>
        <dbReference type="ARBA" id="ARBA00022603"/>
    </source>
</evidence>
<dbReference type="Proteomes" id="UP000198916">
    <property type="component" value="Unassembled WGS sequence"/>
</dbReference>
<evidence type="ECO:0000313" key="6">
    <source>
        <dbReference type="Proteomes" id="UP000198916"/>
    </source>
</evidence>
<proteinExistence type="predicted"/>
<keyword evidence="3" id="KW-0949">S-adenosyl-L-methionine</keyword>
<dbReference type="InterPro" id="IPR029063">
    <property type="entry name" value="SAM-dependent_MTases_sf"/>
</dbReference>
<evidence type="ECO:0000256" key="3">
    <source>
        <dbReference type="ARBA" id="ARBA00022691"/>
    </source>
</evidence>
<dbReference type="EMBL" id="FNZR01000013">
    <property type="protein sequence ID" value="SEL91506.1"/>
    <property type="molecule type" value="Genomic_DNA"/>
</dbReference>
<dbReference type="GO" id="GO:0008168">
    <property type="term" value="F:methyltransferase activity"/>
    <property type="evidence" value="ECO:0007669"/>
    <property type="project" value="UniProtKB-KW"/>
</dbReference>
<organism evidence="5 6">
    <name type="scientific">Parapedobacter koreensis</name>
    <dbReference type="NCBI Taxonomy" id="332977"/>
    <lineage>
        <taxon>Bacteria</taxon>
        <taxon>Pseudomonadati</taxon>
        <taxon>Bacteroidota</taxon>
        <taxon>Sphingobacteriia</taxon>
        <taxon>Sphingobacteriales</taxon>
        <taxon>Sphingobacteriaceae</taxon>
        <taxon>Parapedobacter</taxon>
    </lineage>
</organism>
<evidence type="ECO:0000259" key="4">
    <source>
        <dbReference type="Pfam" id="PF13649"/>
    </source>
</evidence>
<dbReference type="SUPFAM" id="SSF53335">
    <property type="entry name" value="S-adenosyl-L-methionine-dependent methyltransferases"/>
    <property type="match status" value="1"/>
</dbReference>
<reference evidence="6" key="1">
    <citation type="submission" date="2016-10" db="EMBL/GenBank/DDBJ databases">
        <authorList>
            <person name="Varghese N."/>
            <person name="Submissions S."/>
        </authorList>
    </citation>
    <scope>NUCLEOTIDE SEQUENCE [LARGE SCALE GENOMIC DNA]</scope>
    <source>
        <strain evidence="6">Jip14</strain>
    </source>
</reference>
<accession>A0A1H7U476</accession>
<keyword evidence="6" id="KW-1185">Reference proteome</keyword>
<keyword evidence="2 5" id="KW-0808">Transferase</keyword>
<sequence>MDNSNGYERIAASFITVRGQAADGIGAASIRHWARTLPPGATVLDLGCGTGIPISGTLISEGMNVYGVDASPTLVKAFRRNFPGTPVCCESVVTSPFFNLKFDAIVAWGLLFLLSEDEQAAVIQKMANALRPGGRLLFTAPSMAVEWEDVMTGLRSVSLGTAKYKALLAASRLSMVEEFEDEGENHYFHSRVLE</sequence>
<dbReference type="AlphaFoldDB" id="A0A1H7U476"/>
<dbReference type="OrthoDB" id="597202at2"/>
<dbReference type="STRING" id="332977.SAMN05421740_11372"/>
<gene>
    <name evidence="5" type="ORF">SAMN05421740_11372</name>
</gene>
<protein>
    <submittedName>
        <fullName evidence="5">Methyltransferase domain-containing protein</fullName>
    </submittedName>
</protein>
<evidence type="ECO:0000256" key="2">
    <source>
        <dbReference type="ARBA" id="ARBA00022679"/>
    </source>
</evidence>
<dbReference type="RefSeq" id="WP_090609106.1">
    <property type="nucleotide sequence ID" value="NZ_FNZR01000013.1"/>
</dbReference>
<dbReference type="GO" id="GO:0032259">
    <property type="term" value="P:methylation"/>
    <property type="evidence" value="ECO:0007669"/>
    <property type="project" value="UniProtKB-KW"/>
</dbReference>
<dbReference type="Gene3D" id="3.40.50.150">
    <property type="entry name" value="Vaccinia Virus protein VP39"/>
    <property type="match status" value="1"/>
</dbReference>
<evidence type="ECO:0000313" key="5">
    <source>
        <dbReference type="EMBL" id="SEL91506.1"/>
    </source>
</evidence>
<feature type="domain" description="Methyltransferase" evidence="4">
    <location>
        <begin position="43"/>
        <end position="134"/>
    </location>
</feature>
<dbReference type="PANTHER" id="PTHR43464:SF19">
    <property type="entry name" value="UBIQUINONE BIOSYNTHESIS O-METHYLTRANSFERASE, MITOCHONDRIAL"/>
    <property type="match status" value="1"/>
</dbReference>
<name>A0A1H7U476_9SPHI</name>
<dbReference type="Pfam" id="PF13649">
    <property type="entry name" value="Methyltransf_25"/>
    <property type="match status" value="1"/>
</dbReference>
<dbReference type="InterPro" id="IPR041698">
    <property type="entry name" value="Methyltransf_25"/>
</dbReference>
<dbReference type="PANTHER" id="PTHR43464">
    <property type="entry name" value="METHYLTRANSFERASE"/>
    <property type="match status" value="1"/>
</dbReference>
<dbReference type="CDD" id="cd02440">
    <property type="entry name" value="AdoMet_MTases"/>
    <property type="match status" value="1"/>
</dbReference>
<keyword evidence="1 5" id="KW-0489">Methyltransferase</keyword>